<evidence type="ECO:0000256" key="1">
    <source>
        <dbReference type="ARBA" id="ARBA00022553"/>
    </source>
</evidence>
<dbReference type="InterPro" id="IPR050595">
    <property type="entry name" value="Bact_response_regulator"/>
</dbReference>
<dbReference type="EMBL" id="BSDE01000002">
    <property type="protein sequence ID" value="GLH72878.1"/>
    <property type="molecule type" value="Genomic_DNA"/>
</dbReference>
<dbReference type="PANTHER" id="PTHR44591">
    <property type="entry name" value="STRESS RESPONSE REGULATOR PROTEIN 1"/>
    <property type="match status" value="1"/>
</dbReference>
<dbReference type="Proteomes" id="UP001165069">
    <property type="component" value="Unassembled WGS sequence"/>
</dbReference>
<organism evidence="4 5">
    <name type="scientific">Geothrix limicola</name>
    <dbReference type="NCBI Taxonomy" id="2927978"/>
    <lineage>
        <taxon>Bacteria</taxon>
        <taxon>Pseudomonadati</taxon>
        <taxon>Acidobacteriota</taxon>
        <taxon>Holophagae</taxon>
        <taxon>Holophagales</taxon>
        <taxon>Holophagaceae</taxon>
        <taxon>Geothrix</taxon>
    </lineage>
</organism>
<evidence type="ECO:0000256" key="2">
    <source>
        <dbReference type="PROSITE-ProRule" id="PRU00169"/>
    </source>
</evidence>
<feature type="domain" description="Response regulatory" evidence="3">
    <location>
        <begin position="3"/>
        <end position="119"/>
    </location>
</feature>
<dbReference type="PROSITE" id="PS50110">
    <property type="entry name" value="RESPONSE_REGULATORY"/>
    <property type="match status" value="1"/>
</dbReference>
<accession>A0ABQ5QDZ1</accession>
<feature type="modified residue" description="4-aspartylphosphate" evidence="2">
    <location>
        <position position="54"/>
    </location>
</feature>
<dbReference type="Gene3D" id="3.40.50.2300">
    <property type="match status" value="1"/>
</dbReference>
<evidence type="ECO:0000259" key="3">
    <source>
        <dbReference type="PROSITE" id="PS50110"/>
    </source>
</evidence>
<dbReference type="PANTHER" id="PTHR44591:SF3">
    <property type="entry name" value="RESPONSE REGULATORY DOMAIN-CONTAINING PROTEIN"/>
    <property type="match status" value="1"/>
</dbReference>
<keyword evidence="1 2" id="KW-0597">Phosphoprotein</keyword>
<reference evidence="4 5" key="1">
    <citation type="journal article" date="2023" name="Antonie Van Leeuwenhoek">
        <title>Mesoterricola silvestris gen. nov., sp. nov., Mesoterricola sediminis sp. nov., Geothrix oryzae sp. nov., Geothrix edaphica sp. nov., Geothrix rubra sp. nov., and Geothrix limicola sp. nov., six novel members of Acidobacteriota isolated from soils.</title>
        <authorList>
            <person name="Itoh H."/>
            <person name="Sugisawa Y."/>
            <person name="Mise K."/>
            <person name="Xu Z."/>
            <person name="Kuniyasu M."/>
            <person name="Ushijima N."/>
            <person name="Kawano K."/>
            <person name="Kobayashi E."/>
            <person name="Shiratori Y."/>
            <person name="Masuda Y."/>
            <person name="Senoo K."/>
        </authorList>
    </citation>
    <scope>NUCLEOTIDE SEQUENCE [LARGE SCALE GENOMIC DNA]</scope>
    <source>
        <strain evidence="4 5">Red804</strain>
    </source>
</reference>
<sequence length="128" mass="14144">MVKILVIDDSTLMRNILRDNLEGAGFEVEDLPPKSSAALINHLNTSTPDLVISDFNMPILNGEGVIKAVRFSNPKIPILILTANRDAKRDTKLKAMGVRNILYKPIHAEDLLGAVNRICQQQKLNSKA</sequence>
<protein>
    <submittedName>
        <fullName evidence="4">Response regulator</fullName>
    </submittedName>
</protein>
<evidence type="ECO:0000313" key="4">
    <source>
        <dbReference type="EMBL" id="GLH72878.1"/>
    </source>
</evidence>
<dbReference type="RefSeq" id="WP_285573108.1">
    <property type="nucleotide sequence ID" value="NZ_BSDE01000002.1"/>
</dbReference>
<gene>
    <name evidence="4" type="primary">cheYI</name>
    <name evidence="4" type="ORF">GETHLI_13800</name>
</gene>
<dbReference type="InterPro" id="IPR011006">
    <property type="entry name" value="CheY-like_superfamily"/>
</dbReference>
<dbReference type="InterPro" id="IPR001789">
    <property type="entry name" value="Sig_transdc_resp-reg_receiver"/>
</dbReference>
<keyword evidence="5" id="KW-1185">Reference proteome</keyword>
<name>A0ABQ5QDZ1_9BACT</name>
<dbReference type="SUPFAM" id="SSF52172">
    <property type="entry name" value="CheY-like"/>
    <property type="match status" value="1"/>
</dbReference>
<proteinExistence type="predicted"/>
<comment type="caution">
    <text evidence="4">The sequence shown here is derived from an EMBL/GenBank/DDBJ whole genome shotgun (WGS) entry which is preliminary data.</text>
</comment>
<dbReference type="Pfam" id="PF00072">
    <property type="entry name" value="Response_reg"/>
    <property type="match status" value="1"/>
</dbReference>
<evidence type="ECO:0000313" key="5">
    <source>
        <dbReference type="Proteomes" id="UP001165069"/>
    </source>
</evidence>
<dbReference type="SMART" id="SM00448">
    <property type="entry name" value="REC"/>
    <property type="match status" value="1"/>
</dbReference>